<organism evidence="2 3">
    <name type="scientific">Physocladia obscura</name>
    <dbReference type="NCBI Taxonomy" id="109957"/>
    <lineage>
        <taxon>Eukaryota</taxon>
        <taxon>Fungi</taxon>
        <taxon>Fungi incertae sedis</taxon>
        <taxon>Chytridiomycota</taxon>
        <taxon>Chytridiomycota incertae sedis</taxon>
        <taxon>Chytridiomycetes</taxon>
        <taxon>Chytridiales</taxon>
        <taxon>Chytriomycetaceae</taxon>
        <taxon>Physocladia</taxon>
    </lineage>
</organism>
<evidence type="ECO:0000313" key="3">
    <source>
        <dbReference type="Proteomes" id="UP001211907"/>
    </source>
</evidence>
<feature type="compositionally biased region" description="Low complexity" evidence="1">
    <location>
        <begin position="24"/>
        <end position="53"/>
    </location>
</feature>
<dbReference type="Proteomes" id="UP001211907">
    <property type="component" value="Unassembled WGS sequence"/>
</dbReference>
<dbReference type="EMBL" id="JADGJH010001282">
    <property type="protein sequence ID" value="KAJ3115565.1"/>
    <property type="molecule type" value="Genomic_DNA"/>
</dbReference>
<name>A0AAD5T2Z6_9FUNG</name>
<accession>A0AAD5T2Z6</accession>
<gene>
    <name evidence="2" type="ORF">HK100_001302</name>
</gene>
<evidence type="ECO:0000313" key="2">
    <source>
        <dbReference type="EMBL" id="KAJ3115565.1"/>
    </source>
</evidence>
<protein>
    <submittedName>
        <fullName evidence="2">Uncharacterized protein</fullName>
    </submittedName>
</protein>
<proteinExistence type="predicted"/>
<comment type="caution">
    <text evidence="2">The sequence shown here is derived from an EMBL/GenBank/DDBJ whole genome shotgun (WGS) entry which is preliminary data.</text>
</comment>
<evidence type="ECO:0000256" key="1">
    <source>
        <dbReference type="SAM" id="MobiDB-lite"/>
    </source>
</evidence>
<reference evidence="2" key="1">
    <citation type="submission" date="2020-05" db="EMBL/GenBank/DDBJ databases">
        <title>Phylogenomic resolution of chytrid fungi.</title>
        <authorList>
            <person name="Stajich J.E."/>
            <person name="Amses K."/>
            <person name="Simmons R."/>
            <person name="Seto K."/>
            <person name="Myers J."/>
            <person name="Bonds A."/>
            <person name="Quandt C.A."/>
            <person name="Barry K."/>
            <person name="Liu P."/>
            <person name="Grigoriev I."/>
            <person name="Longcore J.E."/>
            <person name="James T.Y."/>
        </authorList>
    </citation>
    <scope>NUCLEOTIDE SEQUENCE</scope>
    <source>
        <strain evidence="2">JEL0513</strain>
    </source>
</reference>
<dbReference type="AlphaFoldDB" id="A0AAD5T2Z6"/>
<feature type="region of interest" description="Disordered" evidence="1">
    <location>
        <begin position="1"/>
        <end position="75"/>
    </location>
</feature>
<keyword evidence="3" id="KW-1185">Reference proteome</keyword>
<sequence length="75" mass="8087">MGAFDNIKNWPKKGDAPWLPLEPQQQQQHKQPTSSSASVSASTSTSTSKSAPAQLTQPARQYARRAAFGPGPNKH</sequence>